<dbReference type="AlphaFoldDB" id="A0A2W6NKY8"/>
<feature type="chain" id="PRO_5016105624" evidence="7">
    <location>
        <begin position="31"/>
        <end position="295"/>
    </location>
</feature>
<dbReference type="RefSeq" id="WP_111269431.1">
    <property type="nucleotide sequence ID" value="NZ_QKWW01000018.1"/>
</dbReference>
<evidence type="ECO:0000256" key="3">
    <source>
        <dbReference type="ARBA" id="ARBA00022723"/>
    </source>
</evidence>
<feature type="compositionally biased region" description="Low complexity" evidence="6">
    <location>
        <begin position="36"/>
        <end position="51"/>
    </location>
</feature>
<gene>
    <name evidence="8" type="primary">modA</name>
    <name evidence="8" type="ORF">DN757_06330</name>
</gene>
<evidence type="ECO:0000313" key="9">
    <source>
        <dbReference type="Proteomes" id="UP000249204"/>
    </source>
</evidence>
<proteinExistence type="inferred from homology"/>
<feature type="signal peptide" evidence="7">
    <location>
        <begin position="1"/>
        <end position="30"/>
    </location>
</feature>
<organism evidence="8 9">
    <name type="scientific">Paenibacillus silvae</name>
    <dbReference type="NCBI Taxonomy" id="1325358"/>
    <lineage>
        <taxon>Bacteria</taxon>
        <taxon>Bacillati</taxon>
        <taxon>Bacillota</taxon>
        <taxon>Bacilli</taxon>
        <taxon>Bacillales</taxon>
        <taxon>Paenibacillaceae</taxon>
        <taxon>Paenibacillus</taxon>
    </lineage>
</organism>
<dbReference type="Gene3D" id="3.40.190.10">
    <property type="entry name" value="Periplasmic binding protein-like II"/>
    <property type="match status" value="2"/>
</dbReference>
<dbReference type="InterPro" id="IPR041879">
    <property type="entry name" value="YvgL-like_PBP2"/>
</dbReference>
<feature type="region of interest" description="Disordered" evidence="6">
    <location>
        <begin position="29"/>
        <end position="65"/>
    </location>
</feature>
<evidence type="ECO:0000256" key="4">
    <source>
        <dbReference type="ARBA" id="ARBA00022729"/>
    </source>
</evidence>
<evidence type="ECO:0000256" key="5">
    <source>
        <dbReference type="PIRSR" id="PIRSR004846-1"/>
    </source>
</evidence>
<feature type="binding site" evidence="5">
    <location>
        <position position="230"/>
    </location>
    <ligand>
        <name>molybdate</name>
        <dbReference type="ChEBI" id="CHEBI:36264"/>
    </ligand>
</feature>
<feature type="binding site" evidence="5">
    <location>
        <position position="185"/>
    </location>
    <ligand>
        <name>molybdate</name>
        <dbReference type="ChEBI" id="CHEBI:36264"/>
    </ligand>
</feature>
<dbReference type="SUPFAM" id="SSF53850">
    <property type="entry name" value="Periplasmic binding protein-like II"/>
    <property type="match status" value="1"/>
</dbReference>
<dbReference type="GO" id="GO:0046872">
    <property type="term" value="F:metal ion binding"/>
    <property type="evidence" value="ECO:0007669"/>
    <property type="project" value="UniProtKB-KW"/>
</dbReference>
<evidence type="ECO:0000256" key="2">
    <source>
        <dbReference type="ARBA" id="ARBA00022505"/>
    </source>
</evidence>
<evidence type="ECO:0000313" key="8">
    <source>
        <dbReference type="EMBL" id="PZT56439.1"/>
    </source>
</evidence>
<dbReference type="InterPro" id="IPR005950">
    <property type="entry name" value="ModA"/>
</dbReference>
<dbReference type="CDD" id="cd13537">
    <property type="entry name" value="PBP2_YvgL_like"/>
    <property type="match status" value="1"/>
</dbReference>
<sequence length="295" mass="31153">MNKRAGTLLGVISLSLALVLAGCGANGSSATEKPDASSATNQTTASTPAASGEGTSPATSESKEKVELTISAAASLTDAMTEIKTSYEQAHPNISLNFNFGASGALQQQIEQGAPADIFVSASAKNMKALVDEHLIASTDQKNLLQNSLVAIVPADGTSTVTSEKDLANDAIKTVAIGIPESVPAGTYAKEALTNAKLWDQLEKKLVQGKDVRQVLQYVETGNADAGFVYKTDALTSKQVKIAFEVDQNSYTPANYPLGIIEGTKHRTEAEQFYAYLQTPEVLDIFAKYGFTIPR</sequence>
<comment type="caution">
    <text evidence="8">The sequence shown here is derived from an EMBL/GenBank/DDBJ whole genome shotgun (WGS) entry which is preliminary data.</text>
</comment>
<dbReference type="PANTHER" id="PTHR30632:SF0">
    <property type="entry name" value="SULFATE-BINDING PROTEIN"/>
    <property type="match status" value="1"/>
</dbReference>
<feature type="binding site" evidence="5">
    <location>
        <position position="75"/>
    </location>
    <ligand>
        <name>molybdate</name>
        <dbReference type="ChEBI" id="CHEBI:36264"/>
    </ligand>
</feature>
<dbReference type="Pfam" id="PF13531">
    <property type="entry name" value="SBP_bac_11"/>
    <property type="match status" value="1"/>
</dbReference>
<dbReference type="GO" id="GO:0030973">
    <property type="term" value="F:molybdate ion binding"/>
    <property type="evidence" value="ECO:0007669"/>
    <property type="project" value="UniProtKB-ARBA"/>
</dbReference>
<dbReference type="InterPro" id="IPR050682">
    <property type="entry name" value="ModA/WtpA"/>
</dbReference>
<keyword evidence="3 5" id="KW-0479">Metal-binding</keyword>
<evidence type="ECO:0000256" key="1">
    <source>
        <dbReference type="ARBA" id="ARBA00009175"/>
    </source>
</evidence>
<dbReference type="GO" id="GO:1901359">
    <property type="term" value="F:tungstate binding"/>
    <property type="evidence" value="ECO:0007669"/>
    <property type="project" value="UniProtKB-ARBA"/>
</dbReference>
<dbReference type="NCBIfam" id="TIGR01256">
    <property type="entry name" value="modA"/>
    <property type="match status" value="1"/>
</dbReference>
<keyword evidence="2 5" id="KW-0500">Molybdenum</keyword>
<accession>A0A2W6NKY8</accession>
<dbReference type="PROSITE" id="PS51257">
    <property type="entry name" value="PROKAR_LIPOPROTEIN"/>
    <property type="match status" value="1"/>
</dbReference>
<keyword evidence="4 7" id="KW-0732">Signal</keyword>
<feature type="binding site" evidence="5">
    <location>
        <position position="212"/>
    </location>
    <ligand>
        <name>molybdate</name>
        <dbReference type="ChEBI" id="CHEBI:36264"/>
    </ligand>
</feature>
<evidence type="ECO:0000256" key="7">
    <source>
        <dbReference type="SAM" id="SignalP"/>
    </source>
</evidence>
<dbReference type="FunFam" id="3.40.190.10:FF:000035">
    <property type="entry name" value="Molybdate ABC transporter substrate-binding protein"/>
    <property type="match status" value="1"/>
</dbReference>
<dbReference type="GO" id="GO:0015689">
    <property type="term" value="P:molybdate ion transport"/>
    <property type="evidence" value="ECO:0007669"/>
    <property type="project" value="InterPro"/>
</dbReference>
<reference evidence="8 9" key="1">
    <citation type="submission" date="2018-06" db="EMBL/GenBank/DDBJ databases">
        <title>Isolation of heavy metals resistant Paenibacillus silvae NC2 from Gold-Copper mine in ZiJin, China.</title>
        <authorList>
            <person name="Xu J."/>
            <person name="Mazhar H.S."/>
            <person name="Rensing C."/>
        </authorList>
    </citation>
    <scope>NUCLEOTIDE SEQUENCE [LARGE SCALE GENOMIC DNA]</scope>
    <source>
        <strain evidence="8 9">NC2</strain>
    </source>
</reference>
<dbReference type="PANTHER" id="PTHR30632">
    <property type="entry name" value="MOLYBDATE-BINDING PERIPLASMIC PROTEIN"/>
    <property type="match status" value="1"/>
</dbReference>
<feature type="binding site" evidence="5">
    <location>
        <position position="103"/>
    </location>
    <ligand>
        <name>molybdate</name>
        <dbReference type="ChEBI" id="CHEBI:36264"/>
    </ligand>
</feature>
<dbReference type="Proteomes" id="UP000249204">
    <property type="component" value="Unassembled WGS sequence"/>
</dbReference>
<evidence type="ECO:0000256" key="6">
    <source>
        <dbReference type="SAM" id="MobiDB-lite"/>
    </source>
</evidence>
<dbReference type="EMBL" id="QKWW01000018">
    <property type="protein sequence ID" value="PZT56439.1"/>
    <property type="molecule type" value="Genomic_DNA"/>
</dbReference>
<protein>
    <submittedName>
        <fullName evidence="8">Molybdate ABC transporter substrate-binding protein</fullName>
    </submittedName>
</protein>
<dbReference type="PIRSF" id="PIRSF004846">
    <property type="entry name" value="ModA"/>
    <property type="match status" value="1"/>
</dbReference>
<comment type="similarity">
    <text evidence="1">Belongs to the bacterial solute-binding protein ModA family.</text>
</comment>
<name>A0A2W6NKY8_9BACL</name>